<dbReference type="RefSeq" id="WP_092900530.1">
    <property type="nucleotide sequence ID" value="NZ_FOKK01000020.1"/>
</dbReference>
<evidence type="ECO:0008006" key="3">
    <source>
        <dbReference type="Google" id="ProtNLM"/>
    </source>
</evidence>
<evidence type="ECO:0000313" key="1">
    <source>
        <dbReference type="EMBL" id="SFB55937.1"/>
    </source>
</evidence>
<dbReference type="Proteomes" id="UP000198790">
    <property type="component" value="Unassembled WGS sequence"/>
</dbReference>
<dbReference type="PROSITE" id="PS51257">
    <property type="entry name" value="PROKAR_LIPOPROTEIN"/>
    <property type="match status" value="1"/>
</dbReference>
<name>A0A1I1C0S5_9BACT</name>
<dbReference type="Pfam" id="PF17170">
    <property type="entry name" value="DUF5128"/>
    <property type="match status" value="1"/>
</dbReference>
<dbReference type="OrthoDB" id="818489at2"/>
<dbReference type="EMBL" id="FOKK01000020">
    <property type="protein sequence ID" value="SFB55937.1"/>
    <property type="molecule type" value="Genomic_DNA"/>
</dbReference>
<dbReference type="STRING" id="237018.SAMN04489723_12023"/>
<protein>
    <recommendedName>
        <fullName evidence="3">6-bladed beta-propeller</fullName>
    </recommendedName>
</protein>
<dbReference type="AlphaFoldDB" id="A0A1I1C0S5"/>
<reference evidence="1 2" key="1">
    <citation type="submission" date="2016-10" db="EMBL/GenBank/DDBJ databases">
        <authorList>
            <person name="de Groot N.N."/>
        </authorList>
    </citation>
    <scope>NUCLEOTIDE SEQUENCE [LARGE SCALE GENOMIC DNA]</scope>
    <source>
        <strain evidence="1 2">DSM 23399</strain>
    </source>
</reference>
<evidence type="ECO:0000313" key="2">
    <source>
        <dbReference type="Proteomes" id="UP000198790"/>
    </source>
</evidence>
<sequence length="368" mass="41835">MKKILAIAFLTLLGCTEKESVSVKVIDFEALGKVSVDLLIEKVIPLETDSTALLSEYLMVKYDKDDFFVMNYDRPTGIHHFSKEGKYLRMVAEIGEAPGQVMGVRNFRLFGDVVQVNSGFGNSLEIHSFTKSGELLNSTPYPINAFSFYPIDQNELWFYSSYNMVAGDHRLFKANGQGEVLKELLPNDFNEKMLPIDEQSFFEGDNAVLFRESFMTSVYELSEGDSLREVYRFDFGATTVPESYWEMDAFAGFEMISKQGFSNLNFLQATEKYLLADVVTQNESGQKKELYIWNKSTNKEFKIVIDEDEQGYFNSLIGLEGDQLVFISYAPYLVRNRETLNLSPEAKASLSSVTEDSNPVIIYVKIPE</sequence>
<gene>
    <name evidence="1" type="ORF">SAMN04489723_12023</name>
</gene>
<accession>A0A1I1C0S5</accession>
<proteinExistence type="predicted"/>
<organism evidence="1 2">
    <name type="scientific">Algoriphagus aquimarinus</name>
    <dbReference type="NCBI Taxonomy" id="237018"/>
    <lineage>
        <taxon>Bacteria</taxon>
        <taxon>Pseudomonadati</taxon>
        <taxon>Bacteroidota</taxon>
        <taxon>Cytophagia</taxon>
        <taxon>Cytophagales</taxon>
        <taxon>Cyclobacteriaceae</taxon>
        <taxon>Algoriphagus</taxon>
    </lineage>
</organism>
<keyword evidence="2" id="KW-1185">Reference proteome</keyword>